<dbReference type="Proteomes" id="UP000886047">
    <property type="component" value="Unassembled WGS sequence"/>
</dbReference>
<protein>
    <submittedName>
        <fullName evidence="1">Sulfotransferase family protein</fullName>
    </submittedName>
</protein>
<accession>A0A831PJC0</accession>
<comment type="caution">
    <text evidence="1">The sequence shown here is derived from an EMBL/GenBank/DDBJ whole genome shotgun (WGS) entry which is preliminary data.</text>
</comment>
<name>A0A831PJC0_9BACT</name>
<reference evidence="1" key="1">
    <citation type="journal article" date="2020" name="mSystems">
        <title>Genome- and Community-Level Interaction Insights into Carbon Utilization and Element Cycling Functions of Hydrothermarchaeota in Hydrothermal Sediment.</title>
        <authorList>
            <person name="Zhou Z."/>
            <person name="Liu Y."/>
            <person name="Xu W."/>
            <person name="Pan J."/>
            <person name="Luo Z.H."/>
            <person name="Li M."/>
        </authorList>
    </citation>
    <scope>NUCLEOTIDE SEQUENCE [LARGE SCALE GENOMIC DNA]</scope>
    <source>
        <strain evidence="1">SpSt-1217</strain>
    </source>
</reference>
<proteinExistence type="predicted"/>
<dbReference type="EMBL" id="DSDK01000451">
    <property type="protein sequence ID" value="HDR51589.1"/>
    <property type="molecule type" value="Genomic_DNA"/>
</dbReference>
<gene>
    <name evidence="1" type="ORF">ENN90_08210</name>
</gene>
<dbReference type="Pfam" id="PF13469">
    <property type="entry name" value="Sulfotransfer_3"/>
    <property type="match status" value="1"/>
</dbReference>
<sequence length="335" mass="38516">MASGRIGNFRRNKQLEKLLSSLNKNLQPAEKQLAADYQHASEMKNPLILIMGPLRSGTTLFTQWLANTGLVSYPTNLLSRFYQAPIIGAKIQLLLTDPRYNFRDELGEFAQQTEYTSENGKTKGVLAPNEFWYFWRRFLAEPKRDVWTDDELRQSMDTTTMLAELAGIMDVFQKPFAAKGMLFNYNIPYLNSIIDKALFVQIKRDPLTNVASVLDARKRQLGDEAAWYSFKIPEYEMLKDLDPVTQVAGQIHYINKAVSRGLAKVDETRKLIVQYEDFCKNPKRIFAQFTEKIGMSNVIYHGPDSFKVPRTDDDILNKKEIEQALEIYGTESNNQ</sequence>
<dbReference type="SUPFAM" id="SSF52540">
    <property type="entry name" value="P-loop containing nucleoside triphosphate hydrolases"/>
    <property type="match status" value="1"/>
</dbReference>
<dbReference type="Gene3D" id="3.40.50.300">
    <property type="entry name" value="P-loop containing nucleotide triphosphate hydrolases"/>
    <property type="match status" value="1"/>
</dbReference>
<dbReference type="InterPro" id="IPR027417">
    <property type="entry name" value="P-loop_NTPase"/>
</dbReference>
<organism evidence="1">
    <name type="scientific">Mariniphaga anaerophila</name>
    <dbReference type="NCBI Taxonomy" id="1484053"/>
    <lineage>
        <taxon>Bacteria</taxon>
        <taxon>Pseudomonadati</taxon>
        <taxon>Bacteroidota</taxon>
        <taxon>Bacteroidia</taxon>
        <taxon>Marinilabiliales</taxon>
        <taxon>Prolixibacteraceae</taxon>
        <taxon>Mariniphaga</taxon>
    </lineage>
</organism>
<evidence type="ECO:0000313" key="1">
    <source>
        <dbReference type="EMBL" id="HDR51589.1"/>
    </source>
</evidence>
<dbReference type="AlphaFoldDB" id="A0A831PJC0"/>